<protein>
    <submittedName>
        <fullName evidence="1">Chromosome condensation regulator</fullName>
    </submittedName>
</protein>
<dbReference type="InterPro" id="IPR009091">
    <property type="entry name" value="RCC1/BLIP-II"/>
</dbReference>
<dbReference type="PANTHER" id="PTHR45982">
    <property type="entry name" value="REGULATOR OF CHROMOSOME CONDENSATION"/>
    <property type="match status" value="1"/>
</dbReference>
<dbReference type="PANTHER" id="PTHR45982:SF1">
    <property type="entry name" value="REGULATOR OF CHROMOSOME CONDENSATION"/>
    <property type="match status" value="1"/>
</dbReference>
<dbReference type="Pfam" id="PF13540">
    <property type="entry name" value="RCC1_2"/>
    <property type="match status" value="2"/>
</dbReference>
<dbReference type="SUPFAM" id="SSF50985">
    <property type="entry name" value="RCC1/BLIP-II"/>
    <property type="match status" value="1"/>
</dbReference>
<dbReference type="EMBL" id="MK072398">
    <property type="protein sequence ID" value="AYV84064.1"/>
    <property type="molecule type" value="Genomic_DNA"/>
</dbReference>
<organism evidence="1">
    <name type="scientific">Hyperionvirus sp</name>
    <dbReference type="NCBI Taxonomy" id="2487770"/>
    <lineage>
        <taxon>Viruses</taxon>
        <taxon>Varidnaviria</taxon>
        <taxon>Bamfordvirae</taxon>
        <taxon>Nucleocytoviricota</taxon>
        <taxon>Megaviricetes</taxon>
        <taxon>Imitervirales</taxon>
        <taxon>Mimiviridae</taxon>
        <taxon>Klosneuvirinae</taxon>
    </lineage>
</organism>
<reference evidence="1" key="1">
    <citation type="submission" date="2018-10" db="EMBL/GenBank/DDBJ databases">
        <title>Hidden diversity of soil giant viruses.</title>
        <authorList>
            <person name="Schulz F."/>
            <person name="Alteio L."/>
            <person name="Goudeau D."/>
            <person name="Ryan E.M."/>
            <person name="Malmstrom R.R."/>
            <person name="Blanchard J."/>
            <person name="Woyke T."/>
        </authorList>
    </citation>
    <scope>NUCLEOTIDE SEQUENCE</scope>
    <source>
        <strain evidence="1">HYV1</strain>
    </source>
</reference>
<dbReference type="InterPro" id="IPR051553">
    <property type="entry name" value="Ran_GTPase-activating"/>
</dbReference>
<proteinExistence type="predicted"/>
<evidence type="ECO:0000313" key="1">
    <source>
        <dbReference type="EMBL" id="AYV84064.1"/>
    </source>
</evidence>
<accession>A0A3G5ABV6</accession>
<sequence length="452" mass="49924">MEVIIRYMGLMNLKGLFEGLPIELQYIVGSYDHLVFFRIFPISELLAKYDWFKLMRVNFGLSYSKGDATNKEMMAVYYNKCRYRKSGIACGAFHTIVRVDGGTLMGAGDGYNGQFGKGMYHIGYKEKMFMEIKVAGVKDIMEVIAGDFYTIIRRKNGILMSCGLSVHGSLGLGEKFYKSNLFQEIPGIPKNIVEVKGGQNHVIIRLTDGTLMGCGCNTYGQLGLGDYVSRYSFVEIPGIAKNVSSVICGRNNTIIKLTDGTLLVCGYNDWGQLGLGFNKNINIFEEVKGIPKNIAEVVCGGLHTIIRLTDGTLMSSGFNNYGELGNGDTQSRNLFEEIRGIPKNIAEVACGSVSTIIRLTNGKLMACGHLCGESVISDRSYNVLFEEIPEIPKSVVQIICGNRNTFIRLANGQLMSYGHNEAGQLGVGDFQNRTQFTNITQKRPWSEKCAIS</sequence>
<dbReference type="GO" id="GO:0005085">
    <property type="term" value="F:guanyl-nucleotide exchange factor activity"/>
    <property type="evidence" value="ECO:0007669"/>
    <property type="project" value="TreeGrafter"/>
</dbReference>
<dbReference type="Pfam" id="PF00415">
    <property type="entry name" value="RCC1"/>
    <property type="match status" value="2"/>
</dbReference>
<dbReference type="Gene3D" id="2.130.10.30">
    <property type="entry name" value="Regulator of chromosome condensation 1/beta-lactamase-inhibitor protein II"/>
    <property type="match status" value="2"/>
</dbReference>
<dbReference type="InterPro" id="IPR000408">
    <property type="entry name" value="Reg_chr_condens"/>
</dbReference>
<dbReference type="PROSITE" id="PS50012">
    <property type="entry name" value="RCC1_3"/>
    <property type="match status" value="4"/>
</dbReference>
<name>A0A3G5ABV6_9VIRU</name>
<dbReference type="PRINTS" id="PR00633">
    <property type="entry name" value="RCCNDNSATION"/>
</dbReference>
<gene>
    <name evidence="1" type="ORF">Hyperionvirus16_39</name>
</gene>